<feature type="transmembrane region" description="Helical" evidence="1">
    <location>
        <begin position="48"/>
        <end position="64"/>
    </location>
</feature>
<dbReference type="AlphaFoldDB" id="A0A542YP53"/>
<proteinExistence type="predicted"/>
<dbReference type="OrthoDB" id="4774469at2"/>
<name>A0A542YP53_9MICO</name>
<dbReference type="Proteomes" id="UP000319516">
    <property type="component" value="Unassembled WGS sequence"/>
</dbReference>
<keyword evidence="1" id="KW-1133">Transmembrane helix</keyword>
<dbReference type="InterPro" id="IPR019662">
    <property type="entry name" value="DUF2516"/>
</dbReference>
<feature type="transmembrane region" description="Helical" evidence="1">
    <location>
        <begin position="7"/>
        <end position="28"/>
    </location>
</feature>
<keyword evidence="1" id="KW-0472">Membrane</keyword>
<dbReference type="RefSeq" id="WP_141784042.1">
    <property type="nucleotide sequence ID" value="NZ_BAAAIK010000003.1"/>
</dbReference>
<accession>A0A542YP53</accession>
<protein>
    <submittedName>
        <fullName evidence="2">Uncharacterized protein DUF2516</fullName>
    </submittedName>
</protein>
<evidence type="ECO:0000313" key="2">
    <source>
        <dbReference type="EMBL" id="TQL49829.1"/>
    </source>
</evidence>
<dbReference type="Pfam" id="PF10724">
    <property type="entry name" value="DUF2516"/>
    <property type="match status" value="1"/>
</dbReference>
<comment type="caution">
    <text evidence="2">The sequence shown here is derived from an EMBL/GenBank/DDBJ whole genome shotgun (WGS) entry which is preliminary data.</text>
</comment>
<dbReference type="EMBL" id="VFOP01000001">
    <property type="protein sequence ID" value="TQL49829.1"/>
    <property type="molecule type" value="Genomic_DNA"/>
</dbReference>
<evidence type="ECO:0000313" key="3">
    <source>
        <dbReference type="Proteomes" id="UP000319516"/>
    </source>
</evidence>
<evidence type="ECO:0000256" key="1">
    <source>
        <dbReference type="SAM" id="Phobius"/>
    </source>
</evidence>
<organism evidence="2 3">
    <name type="scientific">Ornithinicoccus hortensis</name>
    <dbReference type="NCBI Taxonomy" id="82346"/>
    <lineage>
        <taxon>Bacteria</taxon>
        <taxon>Bacillati</taxon>
        <taxon>Actinomycetota</taxon>
        <taxon>Actinomycetes</taxon>
        <taxon>Micrococcales</taxon>
        <taxon>Intrasporangiaceae</taxon>
        <taxon>Ornithinicoccus</taxon>
    </lineage>
</organism>
<sequence length="109" mass="11581">MATIFEVQGWIQLVLGVAALAVQVWALVDAAMTRPDAFVATGKRTKQFWVVVTGIAALIGFVFFTNPFNIFSLIAIVAAAIYLTDVRPAVAPIRGGRRGGGSSGPYGPW</sequence>
<keyword evidence="1" id="KW-0812">Transmembrane</keyword>
<gene>
    <name evidence="2" type="ORF">FB467_0922</name>
</gene>
<reference evidence="2 3" key="1">
    <citation type="submission" date="2019-06" db="EMBL/GenBank/DDBJ databases">
        <title>Sequencing the genomes of 1000 actinobacteria strains.</title>
        <authorList>
            <person name="Klenk H.-P."/>
        </authorList>
    </citation>
    <scope>NUCLEOTIDE SEQUENCE [LARGE SCALE GENOMIC DNA]</scope>
    <source>
        <strain evidence="2 3">DSM 12335</strain>
    </source>
</reference>
<keyword evidence="3" id="KW-1185">Reference proteome</keyword>